<reference evidence="2 3" key="1">
    <citation type="journal article" date="2020" name="BMC Genomics">
        <title>Intraspecific diversification of the crop wild relative Brassica cretica Lam. using demographic model selection.</title>
        <authorList>
            <person name="Kioukis A."/>
            <person name="Michalopoulou V.A."/>
            <person name="Briers L."/>
            <person name="Pirintsos S."/>
            <person name="Studholme D.J."/>
            <person name="Pavlidis P."/>
            <person name="Sarris P.F."/>
        </authorList>
    </citation>
    <scope>NUCLEOTIDE SEQUENCE [LARGE SCALE GENOMIC DNA]</scope>
    <source>
        <strain evidence="3">cv. PFS-1207/04</strain>
    </source>
</reference>
<feature type="chain" id="PRO_5046378958" description="Myb-like domain-containing protein" evidence="1">
    <location>
        <begin position="25"/>
        <end position="86"/>
    </location>
</feature>
<proteinExistence type="predicted"/>
<evidence type="ECO:0000313" key="3">
    <source>
        <dbReference type="Proteomes" id="UP000266723"/>
    </source>
</evidence>
<keyword evidence="3" id="KW-1185">Reference proteome</keyword>
<dbReference type="EMBL" id="QGKV02000649">
    <property type="protein sequence ID" value="KAF3581152.1"/>
    <property type="molecule type" value="Genomic_DNA"/>
</dbReference>
<gene>
    <name evidence="2" type="ORF">DY000_02028843</name>
</gene>
<accession>A0ABQ7DT20</accession>
<protein>
    <recommendedName>
        <fullName evidence="4">Myb-like domain-containing protein</fullName>
    </recommendedName>
</protein>
<feature type="signal peptide" evidence="1">
    <location>
        <begin position="1"/>
        <end position="24"/>
    </location>
</feature>
<dbReference type="Proteomes" id="UP000266723">
    <property type="component" value="Unassembled WGS sequence"/>
</dbReference>
<organism evidence="2 3">
    <name type="scientific">Brassica cretica</name>
    <name type="common">Mustard</name>
    <dbReference type="NCBI Taxonomy" id="69181"/>
    <lineage>
        <taxon>Eukaryota</taxon>
        <taxon>Viridiplantae</taxon>
        <taxon>Streptophyta</taxon>
        <taxon>Embryophyta</taxon>
        <taxon>Tracheophyta</taxon>
        <taxon>Spermatophyta</taxon>
        <taxon>Magnoliopsida</taxon>
        <taxon>eudicotyledons</taxon>
        <taxon>Gunneridae</taxon>
        <taxon>Pentapetalae</taxon>
        <taxon>rosids</taxon>
        <taxon>malvids</taxon>
        <taxon>Brassicales</taxon>
        <taxon>Brassicaceae</taxon>
        <taxon>Brassiceae</taxon>
        <taxon>Brassica</taxon>
    </lineage>
</organism>
<keyword evidence="1" id="KW-0732">Signal</keyword>
<evidence type="ECO:0000313" key="2">
    <source>
        <dbReference type="EMBL" id="KAF3581152.1"/>
    </source>
</evidence>
<sequence>MSPDSTRLCLCLCLLIILAIEKNGWIERLEVSSKKKSVVWTDEEAMSISGCLRDRLQPWTGVSHGCLGDRVQAWTEATERCFVVSS</sequence>
<evidence type="ECO:0000256" key="1">
    <source>
        <dbReference type="SAM" id="SignalP"/>
    </source>
</evidence>
<name>A0ABQ7DT20_BRACR</name>
<comment type="caution">
    <text evidence="2">The sequence shown here is derived from an EMBL/GenBank/DDBJ whole genome shotgun (WGS) entry which is preliminary data.</text>
</comment>
<evidence type="ECO:0008006" key="4">
    <source>
        <dbReference type="Google" id="ProtNLM"/>
    </source>
</evidence>